<dbReference type="STRING" id="69960.SAMN05421720_10386"/>
<dbReference type="EMBL" id="FNAP01000003">
    <property type="protein sequence ID" value="SDE07303.1"/>
    <property type="molecule type" value="Genomic_DNA"/>
</dbReference>
<feature type="transmembrane region" description="Helical" evidence="1">
    <location>
        <begin position="12"/>
        <end position="31"/>
    </location>
</feature>
<gene>
    <name evidence="2" type="ORF">SAMN05421720_10386</name>
</gene>
<keyword evidence="1" id="KW-0472">Membrane</keyword>
<name>A0A1G6ZY44_9PROT</name>
<dbReference type="AlphaFoldDB" id="A0A1G6ZY44"/>
<evidence type="ECO:0000313" key="2">
    <source>
        <dbReference type="EMBL" id="SDE07303.1"/>
    </source>
</evidence>
<reference evidence="2 3" key="1">
    <citation type="submission" date="2016-10" db="EMBL/GenBank/DDBJ databases">
        <authorList>
            <person name="de Groot N.N."/>
        </authorList>
    </citation>
    <scope>NUCLEOTIDE SEQUENCE [LARGE SCALE GENOMIC DNA]</scope>
    <source>
        <strain evidence="2 3">ATCC 700224</strain>
    </source>
</reference>
<feature type="transmembrane region" description="Helical" evidence="1">
    <location>
        <begin position="43"/>
        <end position="61"/>
    </location>
</feature>
<keyword evidence="1" id="KW-1133">Transmembrane helix</keyword>
<organism evidence="2 3">
    <name type="scientific">Rhodospira trueperi</name>
    <dbReference type="NCBI Taxonomy" id="69960"/>
    <lineage>
        <taxon>Bacteria</taxon>
        <taxon>Pseudomonadati</taxon>
        <taxon>Pseudomonadota</taxon>
        <taxon>Alphaproteobacteria</taxon>
        <taxon>Rhodospirillales</taxon>
        <taxon>Rhodospirillaceae</taxon>
        <taxon>Rhodospira</taxon>
    </lineage>
</organism>
<evidence type="ECO:0008006" key="4">
    <source>
        <dbReference type="Google" id="ProtNLM"/>
    </source>
</evidence>
<evidence type="ECO:0000256" key="1">
    <source>
        <dbReference type="SAM" id="Phobius"/>
    </source>
</evidence>
<feature type="transmembrane region" description="Helical" evidence="1">
    <location>
        <begin position="67"/>
        <end position="87"/>
    </location>
</feature>
<dbReference type="RefSeq" id="WP_092783489.1">
    <property type="nucleotide sequence ID" value="NZ_FNAP01000003.1"/>
</dbReference>
<proteinExistence type="predicted"/>
<keyword evidence="3" id="KW-1185">Reference proteome</keyword>
<protein>
    <recommendedName>
        <fullName evidence="4">DUF2568 domain-containing protein</fullName>
    </recommendedName>
</protein>
<accession>A0A1G6ZY44</accession>
<dbReference type="Proteomes" id="UP000199412">
    <property type="component" value="Unassembled WGS sequence"/>
</dbReference>
<evidence type="ECO:0000313" key="3">
    <source>
        <dbReference type="Proteomes" id="UP000199412"/>
    </source>
</evidence>
<keyword evidence="1" id="KW-0812">Transmembrane</keyword>
<sequence length="91" mass="10328">METLRWLHESGLVADLIVAVIVLEAVGLAWLHRRLGRDGWPWHMVLALIPGAALVMALGAALRGADWTWVGAWLLVSLVFHLTDLWVRWRR</sequence>